<dbReference type="RefSeq" id="YP_009665795.1">
    <property type="nucleotide sequence ID" value="NC_043297.1"/>
</dbReference>
<evidence type="ECO:0000313" key="1">
    <source>
        <dbReference type="EMBL" id="ACN66638.1"/>
    </source>
</evidence>
<protein>
    <submittedName>
        <fullName evidence="1">Host translation inhibitory factor I</fullName>
    </submittedName>
</protein>
<dbReference type="GeneID" id="41332354"/>
<accession>C0LJH5</accession>
<reference evidence="1" key="1">
    <citation type="journal article" date="2009" name="Comp. Biochem. Physiol. Part D Genomics Proteomics">
        <title>Identification of three host translation inhibitory factors encoded in Cotesia glomerata bracovirus.</title>
        <authorList>
            <person name="Barandoc K.P."/>
            <person name="Kim Y."/>
        </authorList>
    </citation>
    <scope>NUCLEOTIDE SEQUENCE</scope>
    <source>
        <strain evidence="1">Andong</strain>
    </source>
</reference>
<organism evidence="1">
    <name type="scientific">Bracoviriform glomeratae</name>
    <dbReference type="NCBI Taxonomy" id="257816"/>
    <lineage>
        <taxon>Viruses</taxon>
        <taxon>Viruses incertae sedis</taxon>
        <taxon>Polydnaviriformidae</taxon>
        <taxon>Bracoviriform</taxon>
    </lineage>
</organism>
<name>C0LJH5_9VIRU</name>
<proteinExistence type="evidence at transcript level"/>
<sequence>MNTFLFCFVLAVGLVGQAVTGAPNQPKPAPTGQGNANTNTGDAINNAMIEFAKIANKFGEEIQSNFNQETIQNLTTTFNGLVEKHSDIVTPKTKSQFEKVVDDIKKSGVSSNFNQLITSVGDDLSAAVRSHAKDISNPSVVIERINNYVKQITEPKRN</sequence>
<dbReference type="EMBL" id="FJ713017">
    <property type="protein sequence ID" value="ACN66638.1"/>
    <property type="molecule type" value="mRNA"/>
</dbReference>
<dbReference type="KEGG" id="vg:41332354"/>